<feature type="modified residue" description="N6-carboxylysine" evidence="15">
    <location>
        <position position="123"/>
    </location>
</feature>
<feature type="binding site" evidence="15">
    <location>
        <position position="122"/>
    </location>
    <ligand>
        <name>Mg(2+)</name>
        <dbReference type="ChEBI" id="CHEBI:18420"/>
    </ligand>
</feature>
<feature type="binding site" evidence="15">
    <location>
        <position position="80"/>
    </location>
    <ligand>
        <name>Mg(2+)</name>
        <dbReference type="ChEBI" id="CHEBI:18420"/>
    </ligand>
</feature>
<evidence type="ECO:0000256" key="5">
    <source>
        <dbReference type="ARBA" id="ARBA00022723"/>
    </source>
</evidence>
<comment type="caution">
    <text evidence="15">Lacks conserved residue(s) required for the propagation of feature annotation.</text>
</comment>
<dbReference type="InterPro" id="IPR056740">
    <property type="entry name" value="ILV_EDD_C"/>
</dbReference>
<evidence type="ECO:0000256" key="15">
    <source>
        <dbReference type="HAMAP-Rule" id="MF_00012"/>
    </source>
</evidence>
<protein>
    <recommendedName>
        <fullName evidence="14 15">Dihydroxy-acid dehydratase</fullName>
        <shortName evidence="15">DAD</shortName>
        <ecNumber evidence="14 15">4.2.1.9</ecNumber>
    </recommendedName>
</protein>
<evidence type="ECO:0000256" key="14">
    <source>
        <dbReference type="ARBA" id="ARBA00029490"/>
    </source>
</evidence>
<evidence type="ECO:0000256" key="2">
    <source>
        <dbReference type="ARBA" id="ARBA00006486"/>
    </source>
</evidence>
<dbReference type="SUPFAM" id="SSF143975">
    <property type="entry name" value="IlvD/EDD N-terminal domain-like"/>
    <property type="match status" value="1"/>
</dbReference>
<dbReference type="EC" id="4.2.1.9" evidence="14 15"/>
<evidence type="ECO:0000259" key="16">
    <source>
        <dbReference type="Pfam" id="PF00920"/>
    </source>
</evidence>
<keyword evidence="5 15" id="KW-0479">Metal-binding</keyword>
<accession>A0ABW1WEN0</accession>
<comment type="similarity">
    <text evidence="2 15">Belongs to the IlvD/Edd family.</text>
</comment>
<feature type="domain" description="Dihydroxy-acid/6-phosphogluconate dehydratase N-terminal" evidence="16">
    <location>
        <begin position="33"/>
        <end position="352"/>
    </location>
</feature>
<evidence type="ECO:0000256" key="12">
    <source>
        <dbReference type="ARBA" id="ARBA00029436"/>
    </source>
</evidence>
<reference evidence="19" key="1">
    <citation type="journal article" date="2019" name="Int. J. Syst. Evol. Microbiol.">
        <title>The Global Catalogue of Microorganisms (GCM) 10K type strain sequencing project: providing services to taxonomists for standard genome sequencing and annotation.</title>
        <authorList>
            <consortium name="The Broad Institute Genomics Platform"/>
            <consortium name="The Broad Institute Genome Sequencing Center for Infectious Disease"/>
            <person name="Wu L."/>
            <person name="Ma J."/>
        </authorList>
    </citation>
    <scope>NUCLEOTIDE SEQUENCE [LARGE SCALE GENOMIC DNA]</scope>
    <source>
        <strain evidence="19">CCUG 42001</strain>
    </source>
</reference>
<keyword evidence="4 15" id="KW-0001">2Fe-2S</keyword>
<comment type="caution">
    <text evidence="18">The sequence shown here is derived from an EMBL/GenBank/DDBJ whole genome shotgun (WGS) entry which is preliminary data.</text>
</comment>
<dbReference type="PROSITE" id="PS00887">
    <property type="entry name" value="ILVD_EDD_2"/>
    <property type="match status" value="1"/>
</dbReference>
<dbReference type="Proteomes" id="UP001596267">
    <property type="component" value="Unassembled WGS sequence"/>
</dbReference>
<dbReference type="EMBL" id="JBHSTQ010000010">
    <property type="protein sequence ID" value="MFC6387016.1"/>
    <property type="molecule type" value="Genomic_DNA"/>
</dbReference>
<dbReference type="InterPro" id="IPR037237">
    <property type="entry name" value="IlvD/EDD_N"/>
</dbReference>
<dbReference type="SUPFAM" id="SSF52016">
    <property type="entry name" value="LeuD/IlvD-like"/>
    <property type="match status" value="1"/>
</dbReference>
<evidence type="ECO:0000256" key="7">
    <source>
        <dbReference type="ARBA" id="ARBA00023004"/>
    </source>
</evidence>
<dbReference type="InterPro" id="IPR000581">
    <property type="entry name" value="ILV_EDD_N"/>
</dbReference>
<evidence type="ECO:0000256" key="1">
    <source>
        <dbReference type="ARBA" id="ARBA00001946"/>
    </source>
</evidence>
<dbReference type="Gene3D" id="3.50.30.80">
    <property type="entry name" value="IlvD/EDD C-terminal domain-like"/>
    <property type="match status" value="1"/>
</dbReference>
<keyword evidence="9 15" id="KW-0456">Lyase</keyword>
<evidence type="ECO:0000256" key="6">
    <source>
        <dbReference type="ARBA" id="ARBA00022842"/>
    </source>
</evidence>
<evidence type="ECO:0000256" key="9">
    <source>
        <dbReference type="ARBA" id="ARBA00023239"/>
    </source>
</evidence>
<evidence type="ECO:0000256" key="13">
    <source>
        <dbReference type="ARBA" id="ARBA00029437"/>
    </source>
</evidence>
<dbReference type="NCBIfam" id="NF002068">
    <property type="entry name" value="PRK00911.1"/>
    <property type="match status" value="1"/>
</dbReference>
<comment type="subunit">
    <text evidence="15">Homodimer.</text>
</comment>
<evidence type="ECO:0000256" key="10">
    <source>
        <dbReference type="ARBA" id="ARBA00023304"/>
    </source>
</evidence>
<keyword evidence="3 15" id="KW-0028">Amino-acid biosynthesis</keyword>
<feature type="active site" description="Proton acceptor" evidence="15">
    <location>
        <position position="472"/>
    </location>
</feature>
<dbReference type="Pfam" id="PF00920">
    <property type="entry name" value="ILVD_EDD_N"/>
    <property type="match status" value="1"/>
</dbReference>
<feature type="binding site" description="via carbamate group" evidence="15">
    <location>
        <position position="123"/>
    </location>
    <ligand>
        <name>Mg(2+)</name>
        <dbReference type="ChEBI" id="CHEBI:18420"/>
    </ligand>
</feature>
<dbReference type="NCBIfam" id="TIGR00110">
    <property type="entry name" value="ilvD"/>
    <property type="match status" value="1"/>
</dbReference>
<keyword evidence="8 15" id="KW-0411">Iron-sulfur</keyword>
<comment type="pathway">
    <text evidence="13 15">Amino-acid biosynthesis; L-isoleucine biosynthesis; L-isoleucine from 2-oxobutanoate: step 3/4.</text>
</comment>
<feature type="binding site" evidence="15">
    <location>
        <position position="446"/>
    </location>
    <ligand>
        <name>Mg(2+)</name>
        <dbReference type="ChEBI" id="CHEBI:18420"/>
    </ligand>
</feature>
<evidence type="ECO:0000256" key="11">
    <source>
        <dbReference type="ARBA" id="ARBA00029304"/>
    </source>
</evidence>
<keyword evidence="6 15" id="KW-0460">Magnesium</keyword>
<dbReference type="InterPro" id="IPR004404">
    <property type="entry name" value="DihydroxyA_deHydtase"/>
</dbReference>
<dbReference type="PANTHER" id="PTHR43661">
    <property type="entry name" value="D-XYLONATE DEHYDRATASE"/>
    <property type="match status" value="1"/>
</dbReference>
<evidence type="ECO:0000313" key="18">
    <source>
        <dbReference type="EMBL" id="MFC6387016.1"/>
    </source>
</evidence>
<dbReference type="HAMAP" id="MF_00012">
    <property type="entry name" value="IlvD"/>
    <property type="match status" value="1"/>
</dbReference>
<organism evidence="18 19">
    <name type="scientific">Sporolactobacillus kofuensis</name>
    <dbReference type="NCBI Taxonomy" id="269672"/>
    <lineage>
        <taxon>Bacteria</taxon>
        <taxon>Bacillati</taxon>
        <taxon>Bacillota</taxon>
        <taxon>Bacilli</taxon>
        <taxon>Bacillales</taxon>
        <taxon>Sporolactobacillaceae</taxon>
        <taxon>Sporolactobacillus</taxon>
    </lineage>
</organism>
<sequence>MRSDEIKKGVDRAPARSLLRATGIVRNEEDMHKPFIAVCNSYVDIVPGHVHLRELADVAKQAIRDAGGIPFEFNTIGVDDGIAMGHIGMRYSLPSRELIADAAETMINAHWFDGVFYIPNCDKITPGMLLAAVRTNVPAIFCSGGPMKAGLSAQGKALTLSSVFEGVGAFKEGQITKEQFLDLEASACPTCGSCAGMFTANSMNCLMEMLGVALPGNGTALAVSEERRDLIKQSALKLMDLVKNNVRPRDIITPEAVDDAFALDMAMGGSTNTVLHMLAVASEAGIDYDLDRINQVAEKVPYLAKIAPSSSFSMQDVHEAGGISAIIKTLADIGDVIHPDRITVSGQTLRENVADAHIKNPKVIHPLDEAYSKTGGLSVLFGNIAPKGAVIKVGGVDPSVKTFSGEAICFNSHDEAVEAIDNHTVHKGHVVVIRYEGPKGGPGMPEMLAPTSSIVGRGLGKDVALITDGRFSGATRGLSVGHVSPEAAAGGPIALVQDGDQITIDLLARTVHLDVTDAELKERRKLLKPFVPKVRSGYLARYAALVTSAHTGGVMRLPEAWAQAEQTEKETDPVQ</sequence>
<evidence type="ECO:0000313" key="19">
    <source>
        <dbReference type="Proteomes" id="UP001596267"/>
    </source>
</evidence>
<dbReference type="PROSITE" id="PS00886">
    <property type="entry name" value="ILVD_EDD_1"/>
    <property type="match status" value="1"/>
</dbReference>
<evidence type="ECO:0000256" key="4">
    <source>
        <dbReference type="ARBA" id="ARBA00022714"/>
    </source>
</evidence>
<dbReference type="PANTHER" id="PTHR43661:SF3">
    <property type="entry name" value="D-XYLONATE DEHYDRATASE YAGF-RELATED"/>
    <property type="match status" value="1"/>
</dbReference>
<evidence type="ECO:0000256" key="8">
    <source>
        <dbReference type="ARBA" id="ARBA00023014"/>
    </source>
</evidence>
<name>A0ABW1WEN0_9BACL</name>
<dbReference type="RefSeq" id="WP_253076597.1">
    <property type="nucleotide sequence ID" value="NZ_JAMXWN010000010.1"/>
</dbReference>
<comment type="cofactor">
    <cofactor evidence="1 15">
        <name>Mg(2+)</name>
        <dbReference type="ChEBI" id="CHEBI:18420"/>
    </cofactor>
</comment>
<feature type="domain" description="Dihydroxy-acid/6-phosphogluconate dehydratase C-terminal" evidence="17">
    <location>
        <begin position="362"/>
        <end position="552"/>
    </location>
</feature>
<dbReference type="InterPro" id="IPR020558">
    <property type="entry name" value="DiOHA_6PGluconate_deHydtase_CS"/>
</dbReference>
<comment type="catalytic activity">
    <reaction evidence="11">
        <text>(2R)-2,3-dihydroxy-3-methylbutanoate = 3-methyl-2-oxobutanoate + H2O</text>
        <dbReference type="Rhea" id="RHEA:24809"/>
        <dbReference type="ChEBI" id="CHEBI:11851"/>
        <dbReference type="ChEBI" id="CHEBI:15377"/>
        <dbReference type="ChEBI" id="CHEBI:49072"/>
        <dbReference type="EC" id="4.2.1.9"/>
    </reaction>
    <physiologicalReaction direction="left-to-right" evidence="11">
        <dbReference type="Rhea" id="RHEA:24810"/>
    </physiologicalReaction>
</comment>
<gene>
    <name evidence="15 18" type="primary">ilvD</name>
    <name evidence="18" type="ORF">ACFP7A_10410</name>
</gene>
<dbReference type="GO" id="GO:0004160">
    <property type="term" value="F:dihydroxy-acid dehydratase activity"/>
    <property type="evidence" value="ECO:0007669"/>
    <property type="project" value="UniProtKB-EC"/>
</dbReference>
<comment type="pathway">
    <text evidence="12 15">Amino-acid biosynthesis; L-valine biosynthesis; L-valine from pyruvate: step 3/4.</text>
</comment>
<keyword evidence="10 15" id="KW-0100">Branched-chain amino acid biosynthesis</keyword>
<evidence type="ECO:0000259" key="17">
    <source>
        <dbReference type="Pfam" id="PF24877"/>
    </source>
</evidence>
<keyword evidence="7 15" id="KW-0408">Iron</keyword>
<dbReference type="InterPro" id="IPR042096">
    <property type="entry name" value="Dihydro-acid_dehy_C"/>
</dbReference>
<comment type="cofactor">
    <cofactor evidence="15">
        <name>[2Fe-2S] cluster</name>
        <dbReference type="ChEBI" id="CHEBI:190135"/>
    </cofactor>
    <text evidence="15">Binds 1 [2Fe-2S] cluster per subunit. This cluster acts as a Lewis acid cofactor.</text>
</comment>
<keyword evidence="19" id="KW-1185">Reference proteome</keyword>
<evidence type="ECO:0000256" key="3">
    <source>
        <dbReference type="ARBA" id="ARBA00022605"/>
    </source>
</evidence>
<comment type="function">
    <text evidence="15">Functions in the biosynthesis of branched-chain amino acids. Catalyzes the dehydration of (2R,3R)-2,3-dihydroxy-3-methylpentanoate (2,3-dihydroxy-3-methylvalerate) into 2-oxo-3-methylpentanoate (2-oxo-3-methylvalerate) and of (2R)-2,3-dihydroxy-3-methylbutanoate (2,3-dihydroxyisovalerate) into 2-oxo-3-methylbutanoate (2-oxoisovalerate), the penultimate precursor to L-isoleucine and L-valine, respectively.</text>
</comment>
<proteinExistence type="inferred from homology"/>
<comment type="catalytic activity">
    <reaction evidence="15">
        <text>(2R,3R)-2,3-dihydroxy-3-methylpentanoate = (S)-3-methyl-2-oxopentanoate + H2O</text>
        <dbReference type="Rhea" id="RHEA:27694"/>
        <dbReference type="ChEBI" id="CHEBI:15377"/>
        <dbReference type="ChEBI" id="CHEBI:35146"/>
        <dbReference type="ChEBI" id="CHEBI:49258"/>
        <dbReference type="EC" id="4.2.1.9"/>
    </reaction>
</comment>
<dbReference type="Pfam" id="PF24877">
    <property type="entry name" value="ILV_EDD_C"/>
    <property type="match status" value="1"/>
</dbReference>